<dbReference type="Pfam" id="PF12678">
    <property type="entry name" value="zf-rbx1"/>
    <property type="match status" value="1"/>
</dbReference>
<dbReference type="InterPro" id="IPR024766">
    <property type="entry name" value="Znf_RING_H2"/>
</dbReference>
<dbReference type="InterPro" id="IPR001841">
    <property type="entry name" value="Znf_RING"/>
</dbReference>
<dbReference type="PROSITE" id="PS50089">
    <property type="entry name" value="ZF_RING_2"/>
    <property type="match status" value="1"/>
</dbReference>
<dbReference type="InterPro" id="IPR006575">
    <property type="entry name" value="RWD_dom"/>
</dbReference>
<dbReference type="InterPro" id="IPR016135">
    <property type="entry name" value="UBQ-conjugating_enzyme/RWD"/>
</dbReference>
<name>A0A7M7NZ67_STRPU</name>
<evidence type="ECO:0000256" key="4">
    <source>
        <dbReference type="ARBA" id="ARBA00022786"/>
    </source>
</evidence>
<dbReference type="Proteomes" id="UP000007110">
    <property type="component" value="Unassembled WGS sequence"/>
</dbReference>
<dbReference type="Gene3D" id="3.30.40.10">
    <property type="entry name" value="Zinc/RING finger domain, C3HC4 (zinc finger)"/>
    <property type="match status" value="1"/>
</dbReference>
<evidence type="ECO:0008006" key="11">
    <source>
        <dbReference type="Google" id="ProtNLM"/>
    </source>
</evidence>
<dbReference type="Pfam" id="PF05773">
    <property type="entry name" value="RWD"/>
    <property type="match status" value="1"/>
</dbReference>
<dbReference type="Gene3D" id="3.10.110.10">
    <property type="entry name" value="Ubiquitin Conjugating Enzyme"/>
    <property type="match status" value="1"/>
</dbReference>
<dbReference type="SUPFAM" id="SSF57850">
    <property type="entry name" value="RING/U-box"/>
    <property type="match status" value="1"/>
</dbReference>
<evidence type="ECO:0000256" key="6">
    <source>
        <dbReference type="PROSITE-ProRule" id="PRU00175"/>
    </source>
</evidence>
<reference evidence="10" key="1">
    <citation type="submission" date="2015-02" db="EMBL/GenBank/DDBJ databases">
        <title>Genome sequencing for Strongylocentrotus purpuratus.</title>
        <authorList>
            <person name="Murali S."/>
            <person name="Liu Y."/>
            <person name="Vee V."/>
            <person name="English A."/>
            <person name="Wang M."/>
            <person name="Skinner E."/>
            <person name="Han Y."/>
            <person name="Muzny D.M."/>
            <person name="Worley K.C."/>
            <person name="Gibbs R.A."/>
        </authorList>
    </citation>
    <scope>NUCLEOTIDE SEQUENCE</scope>
</reference>
<dbReference type="SMART" id="SM00184">
    <property type="entry name" value="RING"/>
    <property type="match status" value="1"/>
</dbReference>
<evidence type="ECO:0000259" key="7">
    <source>
        <dbReference type="PROSITE" id="PS50089"/>
    </source>
</evidence>
<dbReference type="InParanoid" id="A0A7M7NZ67"/>
<dbReference type="GeneID" id="115918721"/>
<keyword evidence="2" id="KW-0479">Metal-binding</keyword>
<protein>
    <recommendedName>
        <fullName evidence="11">RING-type domain-containing protein</fullName>
    </recommendedName>
</protein>
<dbReference type="OrthoDB" id="8062037at2759"/>
<dbReference type="EnsemblMetazoa" id="XM_030987932">
    <property type="protein sequence ID" value="XP_030843792"/>
    <property type="gene ID" value="LOC115918721"/>
</dbReference>
<keyword evidence="3 6" id="KW-0863">Zinc-finger</keyword>
<accession>A0A7M7NZ67</accession>
<dbReference type="SUPFAM" id="SSF54495">
    <property type="entry name" value="UBC-like"/>
    <property type="match status" value="1"/>
</dbReference>
<dbReference type="PANTHER" id="PTHR40237">
    <property type="entry name" value="LD44813P"/>
    <property type="match status" value="1"/>
</dbReference>
<evidence type="ECO:0000259" key="8">
    <source>
        <dbReference type="PROSITE" id="PS50908"/>
    </source>
</evidence>
<dbReference type="GO" id="GO:0008270">
    <property type="term" value="F:zinc ion binding"/>
    <property type="evidence" value="ECO:0007669"/>
    <property type="project" value="UniProtKB-KW"/>
</dbReference>
<feature type="domain" description="RWD" evidence="8">
    <location>
        <begin position="10"/>
        <end position="111"/>
    </location>
</feature>
<evidence type="ECO:0000313" key="9">
    <source>
        <dbReference type="EnsemblMetazoa" id="XP_030843792"/>
    </source>
</evidence>
<evidence type="ECO:0000313" key="10">
    <source>
        <dbReference type="Proteomes" id="UP000007110"/>
    </source>
</evidence>
<keyword evidence="10" id="KW-1185">Reference proteome</keyword>
<keyword evidence="4" id="KW-0833">Ubl conjugation pathway</keyword>
<dbReference type="PROSITE" id="PS50908">
    <property type="entry name" value="RWD"/>
    <property type="match status" value="1"/>
</dbReference>
<dbReference type="RefSeq" id="XP_030843792.1">
    <property type="nucleotide sequence ID" value="XM_030987932.1"/>
</dbReference>
<dbReference type="InterPro" id="IPR013083">
    <property type="entry name" value="Znf_RING/FYVE/PHD"/>
</dbReference>
<dbReference type="OMA" id="WAHQQAR"/>
<sequence length="331" mass="38728">MLSNMDFINKELEDVRKRCVDDIPGSEIVACHPAAVRIRIVRTKYKRLEVCMQFQNKYPDEPIIIEIKSKTVPDKLKEGLTKICDEQAKTLLGKPQILHIAKFVQQFLADNPFSVCSEEVSFIKRELITEKDEIKMKQKSGVIVITIRETEYFMKFRLKVPDLYPEQQIVIENVENNFPDLFHKMFLAQTEEMARRCVQPPLRKKPKDPPFEPAPSLKKVASYLIDCLRNYPGSICPVCRERAFTPNPEHTVKDDTHGRYVVWVYCGHLFHKGCLDEFFKTPPFTGGKKCPSCQKRIYHDKWNITPKVAEDRWAHQEARRRELDEVVDFLQ</sequence>
<dbReference type="KEGG" id="spu:115918721"/>
<evidence type="ECO:0000256" key="5">
    <source>
        <dbReference type="ARBA" id="ARBA00022833"/>
    </source>
</evidence>
<evidence type="ECO:0000256" key="3">
    <source>
        <dbReference type="ARBA" id="ARBA00022771"/>
    </source>
</evidence>
<dbReference type="PANTHER" id="PTHR40237:SF1">
    <property type="entry name" value="LD44813P"/>
    <property type="match status" value="1"/>
</dbReference>
<dbReference type="AlphaFoldDB" id="A0A7M7NZ67"/>
<keyword evidence="5" id="KW-0862">Zinc</keyword>
<feature type="domain" description="RING-type" evidence="7">
    <location>
        <begin position="236"/>
        <end position="294"/>
    </location>
</feature>
<organism evidence="9 10">
    <name type="scientific">Strongylocentrotus purpuratus</name>
    <name type="common">Purple sea urchin</name>
    <dbReference type="NCBI Taxonomy" id="7668"/>
    <lineage>
        <taxon>Eukaryota</taxon>
        <taxon>Metazoa</taxon>
        <taxon>Echinodermata</taxon>
        <taxon>Eleutherozoa</taxon>
        <taxon>Echinozoa</taxon>
        <taxon>Echinoidea</taxon>
        <taxon>Euechinoidea</taxon>
        <taxon>Echinacea</taxon>
        <taxon>Camarodonta</taxon>
        <taxon>Echinidea</taxon>
        <taxon>Strongylocentrotidae</taxon>
        <taxon>Strongylocentrotus</taxon>
    </lineage>
</organism>
<evidence type="ECO:0000256" key="1">
    <source>
        <dbReference type="ARBA" id="ARBA00004906"/>
    </source>
</evidence>
<evidence type="ECO:0000256" key="2">
    <source>
        <dbReference type="ARBA" id="ARBA00022723"/>
    </source>
</evidence>
<comment type="pathway">
    <text evidence="1">Protein modification; protein ubiquitination.</text>
</comment>
<dbReference type="GO" id="GO:0031461">
    <property type="term" value="C:cullin-RING ubiquitin ligase complex"/>
    <property type="evidence" value="ECO:0007669"/>
    <property type="project" value="UniProtKB-ARBA"/>
</dbReference>
<reference evidence="9" key="2">
    <citation type="submission" date="2021-01" db="UniProtKB">
        <authorList>
            <consortium name="EnsemblMetazoa"/>
        </authorList>
    </citation>
    <scope>IDENTIFICATION</scope>
</reference>
<proteinExistence type="predicted"/>